<dbReference type="OrthoDB" id="4561060at2"/>
<gene>
    <name evidence="3" type="ORF">I6I10_12220</name>
</gene>
<protein>
    <submittedName>
        <fullName evidence="3">DUF1906 domain-containing protein</fullName>
    </submittedName>
</protein>
<accession>A0A7T4EF22</accession>
<evidence type="ECO:0000313" key="4">
    <source>
        <dbReference type="Proteomes" id="UP000596145"/>
    </source>
</evidence>
<evidence type="ECO:0000259" key="1">
    <source>
        <dbReference type="Pfam" id="PF01510"/>
    </source>
</evidence>
<evidence type="ECO:0000313" key="3">
    <source>
        <dbReference type="EMBL" id="QQB46191.1"/>
    </source>
</evidence>
<dbReference type="InterPro" id="IPR015020">
    <property type="entry name" value="Rv2525c-like_Glyco_Hydro-like"/>
</dbReference>
<reference evidence="3 4" key="1">
    <citation type="submission" date="2020-12" db="EMBL/GenBank/DDBJ databases">
        <title>FDA dAtabase for Regulatory Grade micrObial Sequences (FDA-ARGOS): Supporting development and validation of Infectious Disease Dx tests.</title>
        <authorList>
            <person name="Sproer C."/>
            <person name="Gronow S."/>
            <person name="Severitt S."/>
            <person name="Schroder I."/>
            <person name="Tallon L."/>
            <person name="Sadzewicz L."/>
            <person name="Zhao X."/>
            <person name="Boylan J."/>
            <person name="Ott S."/>
            <person name="Bowen H."/>
            <person name="Vavikolanu K."/>
            <person name="Mehta A."/>
            <person name="Aluvathingal J."/>
            <person name="Nadendla S."/>
            <person name="Lowell S."/>
            <person name="Myers T."/>
            <person name="Yan Y."/>
            <person name="Sichtig H."/>
        </authorList>
    </citation>
    <scope>NUCLEOTIDE SEQUENCE [LARGE SCALE GENOMIC DNA]</scope>
    <source>
        <strain evidence="3 4">FDAARGOS_1053</strain>
    </source>
</reference>
<dbReference type="GeneID" id="92759538"/>
<evidence type="ECO:0000259" key="2">
    <source>
        <dbReference type="Pfam" id="PF08924"/>
    </source>
</evidence>
<dbReference type="SUPFAM" id="SSF55846">
    <property type="entry name" value="N-acetylmuramoyl-L-alanine amidase-like"/>
    <property type="match status" value="1"/>
</dbReference>
<dbReference type="EMBL" id="CP066007">
    <property type="protein sequence ID" value="QQB46191.1"/>
    <property type="molecule type" value="Genomic_DNA"/>
</dbReference>
<dbReference type="Gene3D" id="3.40.80.10">
    <property type="entry name" value="Peptidoglycan recognition protein-like"/>
    <property type="match status" value="1"/>
</dbReference>
<dbReference type="AlphaFoldDB" id="A0A7T4EF22"/>
<dbReference type="InterPro" id="IPR036505">
    <property type="entry name" value="Amidase/PGRP_sf"/>
</dbReference>
<dbReference type="GO" id="GO:0009253">
    <property type="term" value="P:peptidoglycan catabolic process"/>
    <property type="evidence" value="ECO:0007669"/>
    <property type="project" value="InterPro"/>
</dbReference>
<name>A0A7T4EF22_9CORY</name>
<dbReference type="InterPro" id="IPR002502">
    <property type="entry name" value="Amidase_domain"/>
</dbReference>
<sequence length="505" mass="55580">MTVLDFSAGLPPAADLLKHNATGVMLYCSPPREPWMTAKQPPRTYLDELDNAGIRFGFVWQYGGAAAPDALRGYDGGVADASAARDYLNAVDCAGHPVYFAVDFNITLEQWNTTAVEYLRACCEVLGRQRVGIYGHSRVVHWAMEDNVAATVAPGRVLGWVTSSWGSRGFAPYSTLYQKTHNVPGPAGVQVDENDTLHDEWGWRAIPELPTPSKNIVDVIDPPPIVDWTHRFTFGRPRPLAQVAYVFCHVTVNSPGTPAENVATYQINSQSGSYHTLVDKDKLLRENTPDWLTWSTGNKGNDNGMHISWVAWGNETREQWLGELKDMLYRGAWEVARWCHDMHIATVIVDGPGLLKGITGISTHKATQVWGGTDHVDPGEGFPMDVLADTVNTYLALLKGTTDENGESIMSALSSDEQRQLFDAVIQIRDLTVDLHRTVAQATGSLVEGSEYRGNLLDYVKLTDRKVEELHREYHGKASAAQVEADKQQAECVAGEAHAHEGGEA</sequence>
<organism evidence="3 4">
    <name type="scientific">Corynebacterium glucuronolyticum</name>
    <dbReference type="NCBI Taxonomy" id="39791"/>
    <lineage>
        <taxon>Bacteria</taxon>
        <taxon>Bacillati</taxon>
        <taxon>Actinomycetota</taxon>
        <taxon>Actinomycetes</taxon>
        <taxon>Mycobacteriales</taxon>
        <taxon>Corynebacteriaceae</taxon>
        <taxon>Corynebacterium</taxon>
    </lineage>
</organism>
<dbReference type="Proteomes" id="UP000596145">
    <property type="component" value="Chromosome"/>
</dbReference>
<feature type="domain" description="N-acetylmuramoyl-L-alanine amidase" evidence="1">
    <location>
        <begin position="242"/>
        <end position="380"/>
    </location>
</feature>
<dbReference type="GO" id="GO:0008745">
    <property type="term" value="F:N-acetylmuramoyl-L-alanine amidase activity"/>
    <property type="evidence" value="ECO:0007669"/>
    <property type="project" value="InterPro"/>
</dbReference>
<proteinExistence type="predicted"/>
<dbReference type="Pfam" id="PF01510">
    <property type="entry name" value="Amidase_2"/>
    <property type="match status" value="1"/>
</dbReference>
<dbReference type="Gene3D" id="3.20.20.80">
    <property type="entry name" value="Glycosidases"/>
    <property type="match status" value="1"/>
</dbReference>
<dbReference type="Pfam" id="PF08924">
    <property type="entry name" value="Rv2525c_GlyHyd-like"/>
    <property type="match status" value="1"/>
</dbReference>
<dbReference type="RefSeq" id="WP_159447593.1">
    <property type="nucleotide sequence ID" value="NZ_CP066007.1"/>
</dbReference>
<feature type="domain" description="Rv2525c-like glycoside hydrolase-like" evidence="2">
    <location>
        <begin position="18"/>
        <end position="195"/>
    </location>
</feature>